<proteinExistence type="predicted"/>
<accession>A0AAE1GST0</accession>
<comment type="caution">
    <text evidence="2">The sequence shown here is derived from an EMBL/GenBank/DDBJ whole genome shotgun (WGS) entry which is preliminary data.</text>
</comment>
<feature type="region of interest" description="Disordered" evidence="1">
    <location>
        <begin position="63"/>
        <end position="83"/>
    </location>
</feature>
<reference evidence="2" key="1">
    <citation type="submission" date="2021-07" db="EMBL/GenBank/DDBJ databases">
        <authorList>
            <person name="Catto M.A."/>
            <person name="Jacobson A."/>
            <person name="Kennedy G."/>
            <person name="Labadie P."/>
            <person name="Hunt B.G."/>
            <person name="Srinivasan R."/>
        </authorList>
    </citation>
    <scope>NUCLEOTIDE SEQUENCE</scope>
    <source>
        <strain evidence="2">PL_HMW_Pooled</strain>
        <tissue evidence="2">Head</tissue>
    </source>
</reference>
<keyword evidence="3" id="KW-1185">Reference proteome</keyword>
<name>A0AAE1GST0_9NEOP</name>
<organism evidence="2 3">
    <name type="scientific">Frankliniella fusca</name>
    <dbReference type="NCBI Taxonomy" id="407009"/>
    <lineage>
        <taxon>Eukaryota</taxon>
        <taxon>Metazoa</taxon>
        <taxon>Ecdysozoa</taxon>
        <taxon>Arthropoda</taxon>
        <taxon>Hexapoda</taxon>
        <taxon>Insecta</taxon>
        <taxon>Pterygota</taxon>
        <taxon>Neoptera</taxon>
        <taxon>Paraneoptera</taxon>
        <taxon>Thysanoptera</taxon>
        <taxon>Terebrantia</taxon>
        <taxon>Thripoidea</taxon>
        <taxon>Thripidae</taxon>
        <taxon>Frankliniella</taxon>
    </lineage>
</organism>
<dbReference type="Proteomes" id="UP001219518">
    <property type="component" value="Unassembled WGS sequence"/>
</dbReference>
<evidence type="ECO:0000256" key="1">
    <source>
        <dbReference type="SAM" id="MobiDB-lite"/>
    </source>
</evidence>
<evidence type="ECO:0000313" key="2">
    <source>
        <dbReference type="EMBL" id="KAK3908282.1"/>
    </source>
</evidence>
<feature type="compositionally biased region" description="Basic and acidic residues" evidence="1">
    <location>
        <begin position="74"/>
        <end position="83"/>
    </location>
</feature>
<reference evidence="2" key="2">
    <citation type="journal article" date="2023" name="BMC Genomics">
        <title>Pest status, molecular evolution, and epigenetic factors derived from the genome assembly of Frankliniella fusca, a thysanopteran phytovirus vector.</title>
        <authorList>
            <person name="Catto M.A."/>
            <person name="Labadie P.E."/>
            <person name="Jacobson A.L."/>
            <person name="Kennedy G.G."/>
            <person name="Srinivasan R."/>
            <person name="Hunt B.G."/>
        </authorList>
    </citation>
    <scope>NUCLEOTIDE SEQUENCE</scope>
    <source>
        <strain evidence="2">PL_HMW_Pooled</strain>
    </source>
</reference>
<dbReference type="AlphaFoldDB" id="A0AAE1GST0"/>
<dbReference type="EMBL" id="JAHWGI010000034">
    <property type="protein sequence ID" value="KAK3908282.1"/>
    <property type="molecule type" value="Genomic_DNA"/>
</dbReference>
<sequence length="271" mass="30554">MLSYRPLLNGPADAVVYDTVKNILDSAIAIGTLEDIVVHNTFHQDLGDENLYVGDNDTAVLEGGEGAPLPARKSNPDKWKRNQAKEARNAGKAYVSLRGREVPAAAIGPRCGKGCVRDCKTFSDEDRQKVFDAYYKLSDRTAKWRFLSSLVRSNKIKNRTVIVHDSSEARKQVSSFYFLPTTNQAQVQVCQTMFTNSLGITMQPVKTALKRRMDKCNVVSPSKMGKKAKRTNIDKHKEETARKHIERFPAVESHYCRKGSTIRYIDEKLNR</sequence>
<protein>
    <submittedName>
        <fullName evidence="2">Uncharacterized protein</fullName>
    </submittedName>
</protein>
<dbReference type="PANTHER" id="PTHR10773:SF19">
    <property type="match status" value="1"/>
</dbReference>
<gene>
    <name evidence="2" type="ORF">KUF71_003243</name>
</gene>
<evidence type="ECO:0000313" key="3">
    <source>
        <dbReference type="Proteomes" id="UP001219518"/>
    </source>
</evidence>
<dbReference type="PANTHER" id="PTHR10773">
    <property type="entry name" value="DNA-DIRECTED RNA POLYMERASES I, II, AND III SUBUNIT RPABC2"/>
    <property type="match status" value="1"/>
</dbReference>